<protein>
    <submittedName>
        <fullName evidence="3">Ltp family lipoprotein</fullName>
    </submittedName>
</protein>
<dbReference type="RefSeq" id="WP_253240479.1">
    <property type="nucleotide sequence ID" value="NZ_JAMYJR010000031.1"/>
</dbReference>
<feature type="transmembrane region" description="Helical" evidence="1">
    <location>
        <begin position="21"/>
        <end position="40"/>
    </location>
</feature>
<dbReference type="Pfam" id="PF07553">
    <property type="entry name" value="Lipoprotein_Ltp"/>
    <property type="match status" value="3"/>
</dbReference>
<evidence type="ECO:0000313" key="4">
    <source>
        <dbReference type="Proteomes" id="UP001523369"/>
    </source>
</evidence>
<dbReference type="Proteomes" id="UP001523369">
    <property type="component" value="Unassembled WGS sequence"/>
</dbReference>
<feature type="domain" description="Putative host cell surface-exposed lipoprotein Ltp-like HTH region" evidence="2">
    <location>
        <begin position="230"/>
        <end position="273"/>
    </location>
</feature>
<keyword evidence="1" id="KW-0812">Transmembrane</keyword>
<evidence type="ECO:0000313" key="3">
    <source>
        <dbReference type="EMBL" id="MCO8274402.1"/>
    </source>
</evidence>
<gene>
    <name evidence="3" type="ORF">M1L60_27765</name>
</gene>
<keyword evidence="4" id="KW-1185">Reference proteome</keyword>
<dbReference type="InterPro" id="IPR036388">
    <property type="entry name" value="WH-like_DNA-bd_sf"/>
</dbReference>
<keyword evidence="1" id="KW-1133">Transmembrane helix</keyword>
<dbReference type="Gene3D" id="1.10.10.10">
    <property type="entry name" value="Winged helix-like DNA-binding domain superfamily/Winged helix DNA-binding domain"/>
    <property type="match status" value="3"/>
</dbReference>
<feature type="domain" description="Putative host cell surface-exposed lipoprotein Ltp-like HTH region" evidence="2">
    <location>
        <begin position="183"/>
        <end position="225"/>
    </location>
</feature>
<reference evidence="3 4" key="1">
    <citation type="submission" date="2022-06" db="EMBL/GenBank/DDBJ databases">
        <title>New Species of the Genus Actinoplanes, ActinopZanes ferrugineus.</title>
        <authorList>
            <person name="Ding P."/>
        </authorList>
    </citation>
    <scope>NUCLEOTIDE SEQUENCE [LARGE SCALE GENOMIC DNA]</scope>
    <source>
        <strain evidence="3 4">TRM88003</strain>
    </source>
</reference>
<keyword evidence="3" id="KW-0449">Lipoprotein</keyword>
<dbReference type="EMBL" id="JAMYJR010000031">
    <property type="protein sequence ID" value="MCO8274402.1"/>
    <property type="molecule type" value="Genomic_DNA"/>
</dbReference>
<evidence type="ECO:0000259" key="2">
    <source>
        <dbReference type="Pfam" id="PF07553"/>
    </source>
</evidence>
<comment type="caution">
    <text evidence="3">The sequence shown here is derived from an EMBL/GenBank/DDBJ whole genome shotgun (WGS) entry which is preliminary data.</text>
</comment>
<proteinExistence type="predicted"/>
<organism evidence="3 4">
    <name type="scientific">Paractinoplanes aksuensis</name>
    <dbReference type="NCBI Taxonomy" id="2939490"/>
    <lineage>
        <taxon>Bacteria</taxon>
        <taxon>Bacillati</taxon>
        <taxon>Actinomycetota</taxon>
        <taxon>Actinomycetes</taxon>
        <taxon>Micromonosporales</taxon>
        <taxon>Micromonosporaceae</taxon>
        <taxon>Paractinoplanes</taxon>
    </lineage>
</organism>
<keyword evidence="1" id="KW-0472">Membrane</keyword>
<name>A0ABT1DU96_9ACTN</name>
<evidence type="ECO:0000256" key="1">
    <source>
        <dbReference type="SAM" id="Phobius"/>
    </source>
</evidence>
<accession>A0ABT1DU96</accession>
<feature type="domain" description="Putative host cell surface-exposed lipoprotein Ltp-like HTH region" evidence="2">
    <location>
        <begin position="138"/>
        <end position="178"/>
    </location>
</feature>
<sequence>MSPSEYGSAPKKMGRGKKIGLVGGGVLAGLLVIGMAAGGGDEAPAEVPVAEVNATVDVTTAPTNSPNQEAIDKLQLCIDMTAGTRAYDPELWDVTLCGDYKGSLVAGVQPTTEPVAESTAEAVAEPAVEPTKELTVAQENAVDKAGDYLASSSFSRSGLIKQLKFEGFSTKDATFGVDAQKANWNQQAAGKAADYLDSSAFSRSGLVKQLKFEGFSTKQANYGVAAQKADWNEQAAKKAADYLDSGSFSRSGLVSQLKFEGFTTKQANYGVKKVGL</sequence>
<dbReference type="InterPro" id="IPR011434">
    <property type="entry name" value="Ltp-like_HTH"/>
</dbReference>